<dbReference type="GO" id="GO:0006103">
    <property type="term" value="P:2-oxoglutarate metabolic process"/>
    <property type="evidence" value="ECO:0007669"/>
    <property type="project" value="TreeGrafter"/>
</dbReference>
<dbReference type="InterPro" id="IPR050151">
    <property type="entry name" value="Class-I_Pyr_Nuc-Dis_Oxidored"/>
</dbReference>
<evidence type="ECO:0000259" key="15">
    <source>
        <dbReference type="Pfam" id="PF02852"/>
    </source>
</evidence>
<accession>A0AAX3LS77</accession>
<dbReference type="InterPro" id="IPR036188">
    <property type="entry name" value="FAD/NAD-bd_sf"/>
</dbReference>
<dbReference type="PRINTS" id="PR00368">
    <property type="entry name" value="FADPNR"/>
</dbReference>
<dbReference type="PROSITE" id="PS00076">
    <property type="entry name" value="PYRIDINE_REDOX_1"/>
    <property type="match status" value="1"/>
</dbReference>
<keyword evidence="5 12" id="KW-0274">FAD</keyword>
<feature type="binding site" evidence="12">
    <location>
        <begin position="176"/>
        <end position="183"/>
    </location>
    <ligand>
        <name>NAD(+)</name>
        <dbReference type="ChEBI" id="CHEBI:57540"/>
    </ligand>
</feature>
<comment type="similarity">
    <text evidence="1 14">Belongs to the class-I pyridine nucleotide-disulfide oxidoreductase family.</text>
</comment>
<organism evidence="17 18">
    <name type="scientific">Sulfitobacter faviae</name>
    <dbReference type="NCBI Taxonomy" id="1775881"/>
    <lineage>
        <taxon>Bacteria</taxon>
        <taxon>Pseudomonadati</taxon>
        <taxon>Pseudomonadota</taxon>
        <taxon>Alphaproteobacteria</taxon>
        <taxon>Rhodobacterales</taxon>
        <taxon>Roseobacteraceae</taxon>
        <taxon>Sulfitobacter</taxon>
    </lineage>
</organism>
<feature type="binding site" evidence="12">
    <location>
        <position position="115"/>
    </location>
    <ligand>
        <name>FAD</name>
        <dbReference type="ChEBI" id="CHEBI:57692"/>
    </ligand>
</feature>
<feature type="active site" description="Proton acceptor" evidence="11">
    <location>
        <position position="441"/>
    </location>
</feature>
<dbReference type="EC" id="1.8.1.4" evidence="2 14"/>
<evidence type="ECO:0000256" key="12">
    <source>
        <dbReference type="PIRSR" id="PIRSR000350-3"/>
    </source>
</evidence>
<comment type="miscellaneous">
    <text evidence="14">The active site is a redox-active disulfide bond.</text>
</comment>
<evidence type="ECO:0000256" key="14">
    <source>
        <dbReference type="RuleBase" id="RU003692"/>
    </source>
</evidence>
<dbReference type="GO" id="GO:0005737">
    <property type="term" value="C:cytoplasm"/>
    <property type="evidence" value="ECO:0007669"/>
    <property type="project" value="UniProtKB-ARBA"/>
</dbReference>
<dbReference type="InterPro" id="IPR006258">
    <property type="entry name" value="Lipoamide_DH"/>
</dbReference>
<feature type="domain" description="FAD/NAD(P)-binding" evidence="16">
    <location>
        <begin position="4"/>
        <end position="324"/>
    </location>
</feature>
<feature type="disulfide bond" description="Redox-active" evidence="13">
    <location>
        <begin position="42"/>
        <end position="47"/>
    </location>
</feature>
<evidence type="ECO:0000256" key="8">
    <source>
        <dbReference type="ARBA" id="ARBA00023157"/>
    </source>
</evidence>
<keyword evidence="8" id="KW-1015">Disulfide bond</keyword>
<comment type="cofactor">
    <cofactor evidence="12 14">
        <name>FAD</name>
        <dbReference type="ChEBI" id="CHEBI:57692"/>
    </cofactor>
    <text evidence="12 14">Binds 1 FAD per subunit.</text>
</comment>
<feature type="binding site" evidence="12">
    <location>
        <begin position="315"/>
        <end position="318"/>
    </location>
    <ligand>
        <name>FAD</name>
        <dbReference type="ChEBI" id="CHEBI:57692"/>
    </ligand>
</feature>
<evidence type="ECO:0000256" key="3">
    <source>
        <dbReference type="ARBA" id="ARBA00016961"/>
    </source>
</evidence>
<dbReference type="GO" id="GO:0050660">
    <property type="term" value="F:flavin adenine dinucleotide binding"/>
    <property type="evidence" value="ECO:0007669"/>
    <property type="project" value="InterPro"/>
</dbReference>
<evidence type="ECO:0000256" key="4">
    <source>
        <dbReference type="ARBA" id="ARBA00022630"/>
    </source>
</evidence>
<dbReference type="GO" id="GO:0004148">
    <property type="term" value="F:dihydrolipoyl dehydrogenase (NADH) activity"/>
    <property type="evidence" value="ECO:0007669"/>
    <property type="project" value="UniProtKB-EC"/>
</dbReference>
<protein>
    <recommendedName>
        <fullName evidence="3 14">Dihydrolipoyl dehydrogenase</fullName>
        <ecNumber evidence="2 14">1.8.1.4</ecNumber>
    </recommendedName>
</protein>
<evidence type="ECO:0000313" key="18">
    <source>
        <dbReference type="Proteomes" id="UP001210770"/>
    </source>
</evidence>
<dbReference type="RefSeq" id="WP_271689332.1">
    <property type="nucleotide sequence ID" value="NZ_CP116423.1"/>
</dbReference>
<evidence type="ECO:0000259" key="16">
    <source>
        <dbReference type="Pfam" id="PF07992"/>
    </source>
</evidence>
<dbReference type="InterPro" id="IPR016156">
    <property type="entry name" value="FAD/NAD-linked_Rdtase_dimer_sf"/>
</dbReference>
<evidence type="ECO:0000256" key="6">
    <source>
        <dbReference type="ARBA" id="ARBA00023002"/>
    </source>
</evidence>
<keyword evidence="9 14" id="KW-0676">Redox-active center</keyword>
<dbReference type="PRINTS" id="PR00411">
    <property type="entry name" value="PNDRDTASEI"/>
</dbReference>
<evidence type="ECO:0000256" key="11">
    <source>
        <dbReference type="PIRSR" id="PIRSR000350-2"/>
    </source>
</evidence>
<dbReference type="Gene3D" id="3.30.390.30">
    <property type="match status" value="1"/>
</dbReference>
<evidence type="ECO:0000256" key="1">
    <source>
        <dbReference type="ARBA" id="ARBA00007532"/>
    </source>
</evidence>
<feature type="domain" description="Pyridine nucleotide-disulphide oxidoreductase dimerisation" evidence="15">
    <location>
        <begin position="343"/>
        <end position="452"/>
    </location>
</feature>
<keyword evidence="7 12" id="KW-0520">NAD</keyword>
<dbReference type="InterPro" id="IPR012999">
    <property type="entry name" value="Pyr_OxRdtase_I_AS"/>
</dbReference>
<evidence type="ECO:0000256" key="5">
    <source>
        <dbReference type="ARBA" id="ARBA00022827"/>
    </source>
</evidence>
<evidence type="ECO:0000313" key="17">
    <source>
        <dbReference type="EMBL" id="WCE71156.1"/>
    </source>
</evidence>
<dbReference type="PIRSF" id="PIRSF000350">
    <property type="entry name" value="Mercury_reductase_MerA"/>
    <property type="match status" value="1"/>
</dbReference>
<dbReference type="SUPFAM" id="SSF55424">
    <property type="entry name" value="FAD/NAD-linked reductases, dimerisation (C-terminal) domain"/>
    <property type="match status" value="1"/>
</dbReference>
<dbReference type="Gene3D" id="3.50.50.60">
    <property type="entry name" value="FAD/NAD(P)-binding domain"/>
    <property type="match status" value="2"/>
</dbReference>
<keyword evidence="4 14" id="KW-0285">Flavoprotein</keyword>
<dbReference type="EMBL" id="CP116423">
    <property type="protein sequence ID" value="WCE71156.1"/>
    <property type="molecule type" value="Genomic_DNA"/>
</dbReference>
<dbReference type="FunFam" id="3.50.50.60:FF:000001">
    <property type="entry name" value="Dihydrolipoyl dehydrogenase, mitochondrial"/>
    <property type="match status" value="1"/>
</dbReference>
<feature type="binding site" evidence="12">
    <location>
        <position position="199"/>
    </location>
    <ligand>
        <name>NAD(+)</name>
        <dbReference type="ChEBI" id="CHEBI:57540"/>
    </ligand>
</feature>
<sequence>MSSYDVIVIGSGPGGYVAAIRCAQLGLKTACVEGRETLGGTCLNVGCIPSKALLHATHMLHEAEHNFEEMGLKAKAPTVDWKQMLTYKDKTIETNTKGIEFLFKKNKIDWLKGWGSIPEAGKVKVGDEVHEAKNIIIASGSEPARLPGVEVDEKTVVTSTGALELGKIPKKMVVIGAGVIGLELGSVYARLGTEITVVEYLDVITPGMDPEVQKTFQRMLKKQGLNFVMGAAVQKTEVAKGKATVSYKLRKDDSEHEIEADAVLVATGRKPVIKGMGLDDLGIKMTERGQIAVNEHWETSVKGVYAIGDVIEGPMLAHKAEDEGMAAAEVIAGKHGHVNYGVIPGVIYTHPEVASVGETEATLKEAGRAYKVGKFSFMGNARAKAVFAGDGFVKLIADKETDRILGCHIIGPGAGDLIHEVCVAMEFGASAQDLAMTCHAHPTYSEAVREAALACGDGPIHM</sequence>
<reference evidence="17" key="1">
    <citation type="submission" date="2023-01" db="EMBL/GenBank/DDBJ databases">
        <title>Comparative genomic analysis of cold water coral derived Sulfitobacter faviae: insights into their metabolism and habitat adaptation.</title>
        <authorList>
            <person name="Guo Y."/>
            <person name="Lin S."/>
            <person name="Huang Z."/>
            <person name="Tang K."/>
            <person name="Wang X."/>
        </authorList>
    </citation>
    <scope>NUCLEOTIDE SEQUENCE</scope>
    <source>
        <strain evidence="17">SCSIO W_1865</strain>
    </source>
</reference>
<dbReference type="FunFam" id="3.30.390.30:FF:000001">
    <property type="entry name" value="Dihydrolipoyl dehydrogenase"/>
    <property type="match status" value="1"/>
</dbReference>
<feature type="binding site" evidence="12">
    <location>
        <position position="51"/>
    </location>
    <ligand>
        <name>FAD</name>
        <dbReference type="ChEBI" id="CHEBI:57692"/>
    </ligand>
</feature>
<dbReference type="AlphaFoldDB" id="A0AAX3LS77"/>
<dbReference type="InterPro" id="IPR023753">
    <property type="entry name" value="FAD/NAD-binding_dom"/>
</dbReference>
<feature type="binding site" evidence="12">
    <location>
        <position position="268"/>
    </location>
    <ligand>
        <name>NAD(+)</name>
        <dbReference type="ChEBI" id="CHEBI:57540"/>
    </ligand>
</feature>
<name>A0AAX3LS77_9RHOB</name>
<keyword evidence="12" id="KW-0547">Nucleotide-binding</keyword>
<dbReference type="PANTHER" id="PTHR22912:SF151">
    <property type="entry name" value="DIHYDROLIPOYL DEHYDROGENASE, MITOCHONDRIAL"/>
    <property type="match status" value="1"/>
</dbReference>
<evidence type="ECO:0000256" key="9">
    <source>
        <dbReference type="ARBA" id="ARBA00023284"/>
    </source>
</evidence>
<comment type="catalytic activity">
    <reaction evidence="10 14">
        <text>N(6)-[(R)-dihydrolipoyl]-L-lysyl-[protein] + NAD(+) = N(6)-[(R)-lipoyl]-L-lysyl-[protein] + NADH + H(+)</text>
        <dbReference type="Rhea" id="RHEA:15045"/>
        <dbReference type="Rhea" id="RHEA-COMP:10474"/>
        <dbReference type="Rhea" id="RHEA-COMP:10475"/>
        <dbReference type="ChEBI" id="CHEBI:15378"/>
        <dbReference type="ChEBI" id="CHEBI:57540"/>
        <dbReference type="ChEBI" id="CHEBI:57945"/>
        <dbReference type="ChEBI" id="CHEBI:83099"/>
        <dbReference type="ChEBI" id="CHEBI:83100"/>
        <dbReference type="EC" id="1.8.1.4"/>
    </reaction>
</comment>
<dbReference type="Pfam" id="PF02852">
    <property type="entry name" value="Pyr_redox_dim"/>
    <property type="match status" value="1"/>
</dbReference>
<evidence type="ECO:0000256" key="13">
    <source>
        <dbReference type="PIRSR" id="PIRSR000350-4"/>
    </source>
</evidence>
<dbReference type="SUPFAM" id="SSF51905">
    <property type="entry name" value="FAD/NAD(P)-binding domain"/>
    <property type="match status" value="1"/>
</dbReference>
<dbReference type="NCBIfam" id="TIGR01350">
    <property type="entry name" value="lipoamide_DH"/>
    <property type="match status" value="1"/>
</dbReference>
<evidence type="ECO:0000256" key="10">
    <source>
        <dbReference type="ARBA" id="ARBA00049187"/>
    </source>
</evidence>
<dbReference type="InterPro" id="IPR004099">
    <property type="entry name" value="Pyr_nucl-diS_OxRdtase_dimer"/>
</dbReference>
<gene>
    <name evidence="17" type="primary">lpdA</name>
    <name evidence="17" type="ORF">PL336_04730</name>
</gene>
<dbReference type="InterPro" id="IPR001100">
    <property type="entry name" value="Pyr_nuc-diS_OxRdtase"/>
</dbReference>
<dbReference type="Pfam" id="PF07992">
    <property type="entry name" value="Pyr_redox_2"/>
    <property type="match status" value="1"/>
</dbReference>
<dbReference type="PANTHER" id="PTHR22912">
    <property type="entry name" value="DISULFIDE OXIDOREDUCTASE"/>
    <property type="match status" value="1"/>
</dbReference>
<dbReference type="Proteomes" id="UP001210770">
    <property type="component" value="Chromosome"/>
</dbReference>
<keyword evidence="6 14" id="KW-0560">Oxidoreductase</keyword>
<proteinExistence type="inferred from homology"/>
<evidence type="ECO:0000256" key="7">
    <source>
        <dbReference type="ARBA" id="ARBA00023027"/>
    </source>
</evidence>
<feature type="binding site" evidence="12">
    <location>
        <position position="309"/>
    </location>
    <ligand>
        <name>FAD</name>
        <dbReference type="ChEBI" id="CHEBI:57692"/>
    </ligand>
</feature>
<evidence type="ECO:0000256" key="2">
    <source>
        <dbReference type="ARBA" id="ARBA00012608"/>
    </source>
</evidence>